<dbReference type="Proteomes" id="UP000886884">
    <property type="component" value="Unassembled WGS sequence"/>
</dbReference>
<evidence type="ECO:0000313" key="2">
    <source>
        <dbReference type="EMBL" id="HIV29035.1"/>
    </source>
</evidence>
<evidence type="ECO:0000313" key="3">
    <source>
        <dbReference type="Proteomes" id="UP000886884"/>
    </source>
</evidence>
<sequence>MLRDEMKVTCIKETEPAPVALENIEYRIAIHMQGAYENMLEVGRCLNEAKEAGLVPHGQWETWVRKNTGMSERSAQKLMQAARSVLPGSAMAKLPISKIQAILALPEEAREPIAEKAVADDMSLRELQEAVKREKQRADQLAEINEKTAARAAANSRDAERAMREAQELRQKLQEADDRARSLENSRARAIKKLRDELDEAKQNAAGGISAEAQGEIDRLKAELADAESYAEQQAELRQQAQQELLNQKAQAARGETTETAFGAGDLAAAVRAFIGAAGVLPHIGADVARMGSGERAQMRQYVDMVGTWVDGARRALETVVICGEG</sequence>
<evidence type="ECO:0000256" key="1">
    <source>
        <dbReference type="SAM" id="Coils"/>
    </source>
</evidence>
<reference evidence="2" key="2">
    <citation type="journal article" date="2021" name="PeerJ">
        <title>Extensive microbial diversity within the chicken gut microbiome revealed by metagenomics and culture.</title>
        <authorList>
            <person name="Gilroy R."/>
            <person name="Ravi A."/>
            <person name="Getino M."/>
            <person name="Pursley I."/>
            <person name="Horton D.L."/>
            <person name="Alikhan N.F."/>
            <person name="Baker D."/>
            <person name="Gharbi K."/>
            <person name="Hall N."/>
            <person name="Watson M."/>
            <person name="Adriaenssens E.M."/>
            <person name="Foster-Nyarko E."/>
            <person name="Jarju S."/>
            <person name="Secka A."/>
            <person name="Antonio M."/>
            <person name="Oren A."/>
            <person name="Chaudhuri R.R."/>
            <person name="La Ragione R."/>
            <person name="Hildebrand F."/>
            <person name="Pallen M.J."/>
        </authorList>
    </citation>
    <scope>NUCLEOTIDE SEQUENCE</scope>
    <source>
        <strain evidence="2">CHK183-6373</strain>
    </source>
</reference>
<dbReference type="Pfam" id="PF11300">
    <property type="entry name" value="DUF3102"/>
    <property type="match status" value="1"/>
</dbReference>
<proteinExistence type="predicted"/>
<keyword evidence="1" id="KW-0175">Coiled coil</keyword>
<dbReference type="InterPro" id="IPR021451">
    <property type="entry name" value="DUF3102"/>
</dbReference>
<feature type="coiled-coil region" evidence="1">
    <location>
        <begin position="124"/>
        <end position="251"/>
    </location>
</feature>
<gene>
    <name evidence="2" type="ORF">IAA64_13815</name>
</gene>
<accession>A0A9D1TDW9</accession>
<dbReference type="EMBL" id="DVOT01000246">
    <property type="protein sequence ID" value="HIV29035.1"/>
    <property type="molecule type" value="Genomic_DNA"/>
</dbReference>
<organism evidence="2 3">
    <name type="scientific">Candidatus Ornithocaccomicrobium faecavium</name>
    <dbReference type="NCBI Taxonomy" id="2840890"/>
    <lineage>
        <taxon>Bacteria</taxon>
        <taxon>Bacillati</taxon>
        <taxon>Bacillota</taxon>
        <taxon>Clostridia</taxon>
        <taxon>Candidatus Ornithocaccomicrobium</taxon>
    </lineage>
</organism>
<name>A0A9D1TDW9_9FIRM</name>
<reference evidence="2" key="1">
    <citation type="submission" date="2020-10" db="EMBL/GenBank/DDBJ databases">
        <authorList>
            <person name="Gilroy R."/>
        </authorList>
    </citation>
    <scope>NUCLEOTIDE SEQUENCE</scope>
    <source>
        <strain evidence="2">CHK183-6373</strain>
    </source>
</reference>
<protein>
    <submittedName>
        <fullName evidence="2">DUF3102 domain-containing protein</fullName>
    </submittedName>
</protein>
<dbReference type="AlphaFoldDB" id="A0A9D1TDW9"/>
<comment type="caution">
    <text evidence="2">The sequence shown here is derived from an EMBL/GenBank/DDBJ whole genome shotgun (WGS) entry which is preliminary data.</text>
</comment>